<dbReference type="InterPro" id="IPR050508">
    <property type="entry name" value="Methyltransf_Superfamily"/>
</dbReference>
<evidence type="ECO:0000313" key="3">
    <source>
        <dbReference type="Proteomes" id="UP000032232"/>
    </source>
</evidence>
<accession>A0A0D1D932</accession>
<evidence type="ECO:0000313" key="2">
    <source>
        <dbReference type="EMBL" id="KIT16413.1"/>
    </source>
</evidence>
<evidence type="ECO:0000259" key="1">
    <source>
        <dbReference type="Pfam" id="PF08241"/>
    </source>
</evidence>
<dbReference type="RefSeq" id="WP_043918630.1">
    <property type="nucleotide sequence ID" value="NZ_FZPF01000003.1"/>
</dbReference>
<dbReference type="GO" id="GO:0032259">
    <property type="term" value="P:methylation"/>
    <property type="evidence" value="ECO:0007669"/>
    <property type="project" value="UniProtKB-KW"/>
</dbReference>
<dbReference type="EC" id="2.1.1.-" evidence="2"/>
<dbReference type="InterPro" id="IPR013216">
    <property type="entry name" value="Methyltransf_11"/>
</dbReference>
<protein>
    <submittedName>
        <fullName evidence="2">YcgJ protein</fullName>
        <ecNumber evidence="2">2.1.1.-</ecNumber>
    </submittedName>
</protein>
<dbReference type="InterPro" id="IPR029063">
    <property type="entry name" value="SAM-dependent_MTases_sf"/>
</dbReference>
<dbReference type="GO" id="GO:0008757">
    <property type="term" value="F:S-adenosylmethionine-dependent methyltransferase activity"/>
    <property type="evidence" value="ECO:0007669"/>
    <property type="project" value="InterPro"/>
</dbReference>
<dbReference type="CDD" id="cd02440">
    <property type="entry name" value="AdoMet_MTases"/>
    <property type="match status" value="1"/>
</dbReference>
<sequence length="211" mass="23274">MDPDAIARTYRRWAPVYDATFGAVTRPGRRAATAHANRQGGHVLEVGVGTGLALRHYRPDVKVTGIDFSDDMLRLAREKVTEKGLTNVADLRQMDARDLDFPDDSFDTVVAMYLISVVPEPRRVLAEMARVCKPGGEIVIVNHFAAEGGALGRVEALLGPFADRMGWHADFEIGTVLGSDRVREIERRTLPPLGLFTFLRLRPRPAAQQAA</sequence>
<dbReference type="Proteomes" id="UP000032232">
    <property type="component" value="Unassembled WGS sequence"/>
</dbReference>
<dbReference type="Pfam" id="PF08241">
    <property type="entry name" value="Methyltransf_11"/>
    <property type="match status" value="1"/>
</dbReference>
<keyword evidence="2" id="KW-0808">Transferase</keyword>
<feature type="domain" description="Methyltransferase type 11" evidence="1">
    <location>
        <begin position="44"/>
        <end position="140"/>
    </location>
</feature>
<dbReference type="PATRIC" id="fig|935700.4.peg.1868"/>
<gene>
    <name evidence="2" type="primary">ycgJ</name>
    <name evidence="2" type="ORF">jaqu_18000</name>
</gene>
<keyword evidence="2" id="KW-0489">Methyltransferase</keyword>
<dbReference type="EMBL" id="JYFE01000034">
    <property type="protein sequence ID" value="KIT16413.1"/>
    <property type="molecule type" value="Genomic_DNA"/>
</dbReference>
<dbReference type="PANTHER" id="PTHR42912:SF80">
    <property type="entry name" value="METHYLTRANSFERASE DOMAIN-CONTAINING PROTEIN"/>
    <property type="match status" value="1"/>
</dbReference>
<dbReference type="OrthoDB" id="8153637at2"/>
<dbReference type="AlphaFoldDB" id="A0A0D1D932"/>
<name>A0A0D1D932_9RHOB</name>
<dbReference type="PANTHER" id="PTHR42912">
    <property type="entry name" value="METHYLTRANSFERASE"/>
    <property type="match status" value="1"/>
</dbReference>
<proteinExistence type="predicted"/>
<dbReference type="STRING" id="935700.jaqu_18000"/>
<keyword evidence="3" id="KW-1185">Reference proteome</keyword>
<organism evidence="2 3">
    <name type="scientific">Jannaschia aquimarina</name>
    <dbReference type="NCBI Taxonomy" id="935700"/>
    <lineage>
        <taxon>Bacteria</taxon>
        <taxon>Pseudomonadati</taxon>
        <taxon>Pseudomonadota</taxon>
        <taxon>Alphaproteobacteria</taxon>
        <taxon>Rhodobacterales</taxon>
        <taxon>Roseobacteraceae</taxon>
        <taxon>Jannaschia</taxon>
    </lineage>
</organism>
<reference evidence="2 3" key="1">
    <citation type="submission" date="2015-02" db="EMBL/GenBank/DDBJ databases">
        <title>Genome Sequence of Jannaschia aquimarina DSM28248, a member of the Roseobacter clade.</title>
        <authorList>
            <person name="Voget S."/>
            <person name="Daniel R."/>
        </authorList>
    </citation>
    <scope>NUCLEOTIDE SEQUENCE [LARGE SCALE GENOMIC DNA]</scope>
    <source>
        <strain evidence="2 3">GSW-M26</strain>
    </source>
</reference>
<dbReference type="Gene3D" id="3.40.50.150">
    <property type="entry name" value="Vaccinia Virus protein VP39"/>
    <property type="match status" value="1"/>
</dbReference>
<dbReference type="SUPFAM" id="SSF53335">
    <property type="entry name" value="S-adenosyl-L-methionine-dependent methyltransferases"/>
    <property type="match status" value="1"/>
</dbReference>
<comment type="caution">
    <text evidence="2">The sequence shown here is derived from an EMBL/GenBank/DDBJ whole genome shotgun (WGS) entry which is preliminary data.</text>
</comment>